<evidence type="ECO:0000256" key="11">
    <source>
        <dbReference type="ARBA" id="ARBA00023180"/>
    </source>
</evidence>
<evidence type="ECO:0000256" key="10">
    <source>
        <dbReference type="ARBA" id="ARBA00023170"/>
    </source>
</evidence>
<evidence type="ECO:0000256" key="6">
    <source>
        <dbReference type="ARBA" id="ARBA00022729"/>
    </source>
</evidence>
<keyword evidence="3" id="KW-1003">Cell membrane</keyword>
<keyword evidence="11" id="KW-0325">Glycoprotein</keyword>
<feature type="transmembrane region" description="Helical" evidence="12">
    <location>
        <begin position="1001"/>
        <end position="1024"/>
    </location>
</feature>
<dbReference type="PANTHER" id="PTHR48061">
    <property type="entry name" value="LEUCINE-RICH REPEAT RECEPTOR PROTEIN KINASE EMS1-LIKE-RELATED"/>
    <property type="match status" value="1"/>
</dbReference>
<evidence type="ECO:0000313" key="16">
    <source>
        <dbReference type="RefSeq" id="XP_008228746.1"/>
    </source>
</evidence>
<dbReference type="RefSeq" id="XP_008228746.1">
    <property type="nucleotide sequence ID" value="XM_008230524.2"/>
</dbReference>
<dbReference type="InterPro" id="IPR003591">
    <property type="entry name" value="Leu-rich_rpt_typical-subtyp"/>
</dbReference>
<dbReference type="PANTHER" id="PTHR48061:SF2">
    <property type="entry name" value="RECEPTOR LIKE PROTEIN 30-LIKE"/>
    <property type="match status" value="1"/>
</dbReference>
<feature type="chain" id="PRO_5047316046" evidence="13">
    <location>
        <begin position="21"/>
        <end position="1068"/>
    </location>
</feature>
<name>A0ABM0NRI8_PRUMU</name>
<dbReference type="Pfam" id="PF13855">
    <property type="entry name" value="LRR_8"/>
    <property type="match status" value="3"/>
</dbReference>
<evidence type="ECO:0000256" key="13">
    <source>
        <dbReference type="SAM" id="SignalP"/>
    </source>
</evidence>
<feature type="domain" description="Leucine-rich repeat-containing N-terminal plant-type" evidence="14">
    <location>
        <begin position="32"/>
        <end position="72"/>
    </location>
</feature>
<evidence type="ECO:0000256" key="7">
    <source>
        <dbReference type="ARBA" id="ARBA00022737"/>
    </source>
</evidence>
<reference evidence="16" key="2">
    <citation type="submission" date="2025-08" db="UniProtKB">
        <authorList>
            <consortium name="RefSeq"/>
        </authorList>
    </citation>
    <scope>IDENTIFICATION</scope>
</reference>
<keyword evidence="4" id="KW-0433">Leucine-rich repeat</keyword>
<sequence length="1068" mass="119253">MRIPQFSWLFLILIYHVSLSVHVFVVSSQCPTDQKSLLLQLKNSLKFDSTSSKKLVKWNNGSDYCYWKGVSCKDGCVSHLDLSGESISGGLDNSSALFGLQYIENLNLAYNNFEYTQIPSRFDKLTGLSYLNLSNAGFVGQIPIEISHLTRLVTLDLSTFFYFPGLQLENPNLNVLLGNLSELVELHLDGVNISAHGAQWCQAISSSLPKLRVLSLSTSNISGPFDSSLLKLHSLSVIRIENNNLSTQVPEFFSNFTNLTSLRLSNSGLHGTFPEKIFQVPTLQTIDLSGNSHLQGSLPEFLKNASLQSLVLNGANFSGQLLPNSIGNLKRLSKIGISTCNFTGPIPRSMGDLTQLVYLDLSWNKFNGSVPFFSMAKNLTLINLSNNQLTGQINSSHWENLTNLVNLNMRYNLLDGTIPPSLFSLPVLQKLVLSDNQFSGELLEFATFSVLDTLDLSNNNLEGPIPMSIFNLRELKVLSLPSNNFSGSFPLNSLQQLKNLSTLDLSYNRLSIDYNDTNSSATSFPQITTLKLASVNLRRFPDFLRNQSRLSNLDLSQNQIHGEIPNWIWRLSNLFQLNLSCNSLETLEGPLPNVTSWLSVLDLHSNQLKGQIPIFSQFSIYLDYSRNNFNSSIRTDIGDFLSYTIFFSLSSNKFPGIIPKSICNGRLEVLDLSNNSLSGMIPWCLTAMSDTLGVLNLQRNKFSGVIPDKFPVNCSLKTLELNENQIEGQLPKSLANCAILEVLNLENNKITDTYPCMLKSISTLRVLVLRWNKFYEHIGCPTTNETWPMLQIVDIAHNNFSGEIPGRYLRTWRAMMAHKDDAASKLNHFQFQVLILTKIYFQDALTVTQKGQKMELVRILTVFTSIDLSCNEFNGSIPEELGELKSLHGLNLSNNALTGTIPSSLGNLRQLESLDLSKNSLSGPIPPEFGGLTFLSFLDLSNNQLVGQIPVSTQISTFPAASFAGNKGLWGPPFTVDNKAGLSPPPENGSLPNSGHHEINWGVIIVEIGFTVGFGFAIGSLVLCKRWSKWYYKTMYTILLQIFPQLEERIGIHRRHVHINQWRRRRND</sequence>
<feature type="signal peptide" evidence="13">
    <location>
        <begin position="1"/>
        <end position="20"/>
    </location>
</feature>
<dbReference type="SUPFAM" id="SSF52058">
    <property type="entry name" value="L domain-like"/>
    <property type="match status" value="3"/>
</dbReference>
<evidence type="ECO:0000256" key="1">
    <source>
        <dbReference type="ARBA" id="ARBA00004251"/>
    </source>
</evidence>
<dbReference type="InterPro" id="IPR046956">
    <property type="entry name" value="RLP23-like"/>
</dbReference>
<proteinExistence type="inferred from homology"/>
<evidence type="ECO:0000256" key="9">
    <source>
        <dbReference type="ARBA" id="ARBA00023136"/>
    </source>
</evidence>
<gene>
    <name evidence="16" type="primary">LOC103328131</name>
</gene>
<keyword evidence="10" id="KW-0675">Receptor</keyword>
<dbReference type="Pfam" id="PF00560">
    <property type="entry name" value="LRR_1"/>
    <property type="match status" value="4"/>
</dbReference>
<evidence type="ECO:0000256" key="4">
    <source>
        <dbReference type="ARBA" id="ARBA00022614"/>
    </source>
</evidence>
<dbReference type="Proteomes" id="UP000694861">
    <property type="component" value="Linkage group LG1"/>
</dbReference>
<dbReference type="InterPro" id="IPR032675">
    <property type="entry name" value="LRR_dom_sf"/>
</dbReference>
<evidence type="ECO:0000256" key="5">
    <source>
        <dbReference type="ARBA" id="ARBA00022692"/>
    </source>
</evidence>
<keyword evidence="6 13" id="KW-0732">Signal</keyword>
<dbReference type="PRINTS" id="PR00019">
    <property type="entry name" value="LEURICHRPT"/>
</dbReference>
<comment type="subcellular location">
    <subcellularLocation>
        <location evidence="1">Cell membrane</location>
        <topology evidence="1">Single-pass type I membrane protein</topology>
    </subcellularLocation>
</comment>
<evidence type="ECO:0000256" key="8">
    <source>
        <dbReference type="ARBA" id="ARBA00022989"/>
    </source>
</evidence>
<protein>
    <submittedName>
        <fullName evidence="16">Receptor-like protein 12</fullName>
    </submittedName>
</protein>
<dbReference type="Pfam" id="PF08263">
    <property type="entry name" value="LRRNT_2"/>
    <property type="match status" value="1"/>
</dbReference>
<dbReference type="GeneID" id="103328131"/>
<keyword evidence="5 12" id="KW-0812">Transmembrane</keyword>
<organism evidence="15 16">
    <name type="scientific">Prunus mume</name>
    <name type="common">Japanese apricot</name>
    <name type="synonym">Armeniaca mume</name>
    <dbReference type="NCBI Taxonomy" id="102107"/>
    <lineage>
        <taxon>Eukaryota</taxon>
        <taxon>Viridiplantae</taxon>
        <taxon>Streptophyta</taxon>
        <taxon>Embryophyta</taxon>
        <taxon>Tracheophyta</taxon>
        <taxon>Spermatophyta</taxon>
        <taxon>Magnoliopsida</taxon>
        <taxon>eudicotyledons</taxon>
        <taxon>Gunneridae</taxon>
        <taxon>Pentapetalae</taxon>
        <taxon>rosids</taxon>
        <taxon>fabids</taxon>
        <taxon>Rosales</taxon>
        <taxon>Rosaceae</taxon>
        <taxon>Amygdaloideae</taxon>
        <taxon>Amygdaleae</taxon>
        <taxon>Prunus</taxon>
    </lineage>
</organism>
<evidence type="ECO:0000259" key="14">
    <source>
        <dbReference type="Pfam" id="PF08263"/>
    </source>
</evidence>
<keyword evidence="9 12" id="KW-0472">Membrane</keyword>
<dbReference type="Gene3D" id="3.80.10.10">
    <property type="entry name" value="Ribonuclease Inhibitor"/>
    <property type="match status" value="6"/>
</dbReference>
<keyword evidence="7" id="KW-0677">Repeat</keyword>
<keyword evidence="15" id="KW-1185">Reference proteome</keyword>
<comment type="similarity">
    <text evidence="2">Belongs to the RLP family.</text>
</comment>
<evidence type="ECO:0000256" key="12">
    <source>
        <dbReference type="SAM" id="Phobius"/>
    </source>
</evidence>
<keyword evidence="8 12" id="KW-1133">Transmembrane helix</keyword>
<reference evidence="15" key="1">
    <citation type="journal article" date="2012" name="Nat. Commun.">
        <title>The genome of Prunus mume.</title>
        <authorList>
            <person name="Zhang Q."/>
            <person name="Chen W."/>
            <person name="Sun L."/>
            <person name="Zhao F."/>
            <person name="Huang B."/>
            <person name="Yang W."/>
            <person name="Tao Y."/>
            <person name="Wang J."/>
            <person name="Yuan Z."/>
            <person name="Fan G."/>
            <person name="Xing Z."/>
            <person name="Han C."/>
            <person name="Pan H."/>
            <person name="Zhong X."/>
            <person name="Shi W."/>
            <person name="Liang X."/>
            <person name="Du D."/>
            <person name="Sun F."/>
            <person name="Xu Z."/>
            <person name="Hao R."/>
            <person name="Lv T."/>
            <person name="Lv Y."/>
            <person name="Zheng Z."/>
            <person name="Sun M."/>
            <person name="Luo L."/>
            <person name="Cai M."/>
            <person name="Gao Y."/>
            <person name="Wang J."/>
            <person name="Yin Y."/>
            <person name="Xu X."/>
            <person name="Cheng T."/>
            <person name="Wang J."/>
        </authorList>
    </citation>
    <scope>NUCLEOTIDE SEQUENCE [LARGE SCALE GENOMIC DNA]</scope>
</reference>
<accession>A0ABM0NRI8</accession>
<evidence type="ECO:0000256" key="2">
    <source>
        <dbReference type="ARBA" id="ARBA00009592"/>
    </source>
</evidence>
<dbReference type="SMART" id="SM00369">
    <property type="entry name" value="LRR_TYP"/>
    <property type="match status" value="11"/>
</dbReference>
<dbReference type="InterPro" id="IPR001611">
    <property type="entry name" value="Leu-rich_rpt"/>
</dbReference>
<evidence type="ECO:0000313" key="15">
    <source>
        <dbReference type="Proteomes" id="UP000694861"/>
    </source>
</evidence>
<evidence type="ECO:0000256" key="3">
    <source>
        <dbReference type="ARBA" id="ARBA00022475"/>
    </source>
</evidence>
<dbReference type="InterPro" id="IPR013210">
    <property type="entry name" value="LRR_N_plant-typ"/>
</dbReference>